<dbReference type="EMBL" id="REGA01000048">
    <property type="protein sequence ID" value="RQG89356.1"/>
    <property type="molecule type" value="Genomic_DNA"/>
</dbReference>
<keyword evidence="4" id="KW-1185">Reference proteome</keyword>
<protein>
    <recommendedName>
        <fullName evidence="2">Peptidase M14 domain-containing protein</fullName>
    </recommendedName>
</protein>
<dbReference type="Pfam" id="PF00246">
    <property type="entry name" value="Peptidase_M14"/>
    <property type="match status" value="1"/>
</dbReference>
<comment type="cofactor">
    <cofactor evidence="1">
        <name>Zn(2+)</name>
        <dbReference type="ChEBI" id="CHEBI:29105"/>
    </cofactor>
</comment>
<dbReference type="RefSeq" id="WP_124197736.1">
    <property type="nucleotide sequence ID" value="NZ_REGA01000048.1"/>
</dbReference>
<feature type="domain" description="Peptidase M14" evidence="2">
    <location>
        <begin position="87"/>
        <end position="325"/>
    </location>
</feature>
<dbReference type="InterPro" id="IPR050821">
    <property type="entry name" value="Cytosolic_carboxypeptidase"/>
</dbReference>
<dbReference type="PANTHER" id="PTHR12756">
    <property type="entry name" value="CYTOSOLIC CARBOXYPEPTIDASE"/>
    <property type="match status" value="1"/>
</dbReference>
<comment type="caution">
    <text evidence="3">The sequence shown here is derived from an EMBL/GenBank/DDBJ whole genome shotgun (WGS) entry which is preliminary data.</text>
</comment>
<evidence type="ECO:0000256" key="1">
    <source>
        <dbReference type="ARBA" id="ARBA00001947"/>
    </source>
</evidence>
<evidence type="ECO:0000313" key="3">
    <source>
        <dbReference type="EMBL" id="RQG89356.1"/>
    </source>
</evidence>
<dbReference type="Gene3D" id="3.40.630.10">
    <property type="entry name" value="Zn peptidases"/>
    <property type="match status" value="1"/>
</dbReference>
<dbReference type="PROSITE" id="PS52035">
    <property type="entry name" value="PEPTIDASE_M14"/>
    <property type="match status" value="1"/>
</dbReference>
<sequence length="326" mass="37254">MSDEHIAVELADPWWGPNGYWNFRLNGVKDKQISFHIRNIEESHQDLDYRPAITADPMTDEWDRVDEWVEDGWTHSFDIDTAYIGFVPYPYRKTVDFVSEVSDSEFVETAVIGQSVQGRDMHCIRIGDPTENGEMLDIVLTTRLHPGETLSSYQIEGAVNYILDTFRESGFDRAYRFHIYPNGNPDGMVNGWQRHNVNGVNLNRQWDKTDPSVEVENIQHDLESHVDNYHWGIDWHTQPADYPTVFYDATEHSDDEIDTIEEIERAIEGTSGLNSVDGAGRARGYFTDEFGGPGITIETKDYHPYDAATLRSEGRQVIQAITDTAA</sequence>
<organism evidence="3 4">
    <name type="scientific">Natrarchaeobius chitinivorans</name>
    <dbReference type="NCBI Taxonomy" id="1679083"/>
    <lineage>
        <taxon>Archaea</taxon>
        <taxon>Methanobacteriati</taxon>
        <taxon>Methanobacteriota</taxon>
        <taxon>Stenosarchaea group</taxon>
        <taxon>Halobacteria</taxon>
        <taxon>Halobacteriales</taxon>
        <taxon>Natrialbaceae</taxon>
        <taxon>Natrarchaeobius</taxon>
    </lineage>
</organism>
<proteinExistence type="predicted"/>
<dbReference type="AlphaFoldDB" id="A0A3N6M7K2"/>
<dbReference type="SUPFAM" id="SSF53187">
    <property type="entry name" value="Zn-dependent exopeptidases"/>
    <property type="match status" value="1"/>
</dbReference>
<accession>A0A3N6M7K2</accession>
<dbReference type="GO" id="GO:0008270">
    <property type="term" value="F:zinc ion binding"/>
    <property type="evidence" value="ECO:0007669"/>
    <property type="project" value="InterPro"/>
</dbReference>
<dbReference type="GO" id="GO:0004181">
    <property type="term" value="F:metallocarboxypeptidase activity"/>
    <property type="evidence" value="ECO:0007669"/>
    <property type="project" value="InterPro"/>
</dbReference>
<dbReference type="InterPro" id="IPR000834">
    <property type="entry name" value="Peptidase_M14"/>
</dbReference>
<gene>
    <name evidence="3" type="ORF">EA473_22385</name>
</gene>
<dbReference type="PANTHER" id="PTHR12756:SF11">
    <property type="entry name" value="CYTOSOLIC CARBOXYPEPTIDASE 1"/>
    <property type="match status" value="1"/>
</dbReference>
<evidence type="ECO:0000259" key="2">
    <source>
        <dbReference type="PROSITE" id="PS52035"/>
    </source>
</evidence>
<dbReference type="GO" id="GO:0006508">
    <property type="term" value="P:proteolysis"/>
    <property type="evidence" value="ECO:0007669"/>
    <property type="project" value="InterPro"/>
</dbReference>
<name>A0A3N6M7K2_NATCH</name>
<reference evidence="3 4" key="1">
    <citation type="submission" date="2018-10" db="EMBL/GenBank/DDBJ databases">
        <title>Natrarchaeobius chitinivorans gen. nov., sp. nov., and Natrarchaeobius haloalkaliphilus sp. nov., alkaliphilic, chitin-utilizing haloarchaea from hypersaline alkaline lakes.</title>
        <authorList>
            <person name="Sorokin D.Y."/>
            <person name="Elcheninov A.G."/>
            <person name="Kostrikina N.A."/>
            <person name="Bale N.J."/>
            <person name="Sinninghe Damste J.S."/>
            <person name="Khijniak T.V."/>
            <person name="Kublanov I.V."/>
            <person name="Toshchakov S.V."/>
        </authorList>
    </citation>
    <scope>NUCLEOTIDE SEQUENCE [LARGE SCALE GENOMIC DNA]</scope>
    <source>
        <strain evidence="3 4">AArcht4T</strain>
    </source>
</reference>
<dbReference type="OrthoDB" id="168519at2157"/>
<dbReference type="Proteomes" id="UP000282323">
    <property type="component" value="Unassembled WGS sequence"/>
</dbReference>
<evidence type="ECO:0000313" key="4">
    <source>
        <dbReference type="Proteomes" id="UP000282323"/>
    </source>
</evidence>